<dbReference type="EMBL" id="JAPDDP010000011">
    <property type="protein sequence ID" value="MDA0180293.1"/>
    <property type="molecule type" value="Genomic_DNA"/>
</dbReference>
<sequence>MVTALVAAPAANAADVRLAGTDVVGQFGSGAFPGGAEVYKTAGSADGTASSISIYLAPDSDASAVELGLYSDAAGQPTTLLTSARKNGLTAGAWNTVPVPATEIEDGTPYWIAVLNPSDGTGGLRWADRVEGGGGPEQGSGAPDLTTLPDEWVSGPIFSDGPLSAYVTGAEANDAELAATPSALSFWSTRGAGNPAPKQVAITNLGDGSLAYSATENGSWLTIAGATGNTPGTITASINTTGLAAGTYNATITVTAPGADPRAIPVTLTINDKPATNNLVGAWAFEENSGDTVLDASPQKNSGAIQGATRTSSGRYGRGVSFDGQDDWITVADDSSLDLTNGMTLEAWVKPDTLANSWRTILIKEQTQNLAYAMYAGTDAGLPSGHVYTDSDKGLSGPTALPLNQWSHVATTFDGSTLRLYVDGAQVSTMAVTGPVTVSNGALRMGGNAVWAEWFDGTLDEVRVYNRALSANEILADRDTPIANGSGSELSPLEKLKALLLKLLAKWKKHFGEWTWHGHRGYFHGGR</sequence>
<dbReference type="Pfam" id="PF13385">
    <property type="entry name" value="Laminin_G_3"/>
    <property type="match status" value="1"/>
</dbReference>
<dbReference type="InterPro" id="IPR013320">
    <property type="entry name" value="ConA-like_dom_sf"/>
</dbReference>
<dbReference type="Gene3D" id="2.60.120.200">
    <property type="match status" value="1"/>
</dbReference>
<reference evidence="5" key="1">
    <citation type="submission" date="2022-10" db="EMBL/GenBank/DDBJ databases">
        <title>The WGS of Solirubrobacter phytolaccae KCTC 29190.</title>
        <authorList>
            <person name="Jiang Z."/>
        </authorList>
    </citation>
    <scope>NUCLEOTIDE SEQUENCE</scope>
    <source>
        <strain evidence="5">KCTC 29190</strain>
    </source>
</reference>
<dbReference type="Proteomes" id="UP001147653">
    <property type="component" value="Unassembled WGS sequence"/>
</dbReference>
<gene>
    <name evidence="5" type="ORF">OJ997_08300</name>
</gene>
<feature type="compositionally biased region" description="Polar residues" evidence="3">
    <location>
        <begin position="298"/>
        <end position="312"/>
    </location>
</feature>
<dbReference type="Gene3D" id="2.60.40.10">
    <property type="entry name" value="Immunoglobulins"/>
    <property type="match status" value="1"/>
</dbReference>
<protein>
    <recommendedName>
        <fullName evidence="4">LamG-like jellyroll fold domain-containing protein</fullName>
    </recommendedName>
</protein>
<feature type="region of interest" description="Disordered" evidence="3">
    <location>
        <begin position="293"/>
        <end position="312"/>
    </location>
</feature>
<dbReference type="AlphaFoldDB" id="A0A9X3N5Y7"/>
<keyword evidence="2" id="KW-1015">Disulfide bond</keyword>
<organism evidence="5 6">
    <name type="scientific">Solirubrobacter phytolaccae</name>
    <dbReference type="NCBI Taxonomy" id="1404360"/>
    <lineage>
        <taxon>Bacteria</taxon>
        <taxon>Bacillati</taxon>
        <taxon>Actinomycetota</taxon>
        <taxon>Thermoleophilia</taxon>
        <taxon>Solirubrobacterales</taxon>
        <taxon>Solirubrobacteraceae</taxon>
        <taxon>Solirubrobacter</taxon>
    </lineage>
</organism>
<dbReference type="InterPro" id="IPR024361">
    <property type="entry name" value="BACON"/>
</dbReference>
<evidence type="ECO:0000256" key="2">
    <source>
        <dbReference type="ARBA" id="ARBA00023157"/>
    </source>
</evidence>
<dbReference type="RefSeq" id="WP_270024602.1">
    <property type="nucleotide sequence ID" value="NZ_JAPDDP010000011.1"/>
</dbReference>
<dbReference type="PANTHER" id="PTHR42535:SF2">
    <property type="entry name" value="CHROMOSOME UNDETERMINED SCAFFOLD_146, WHOLE GENOME SHOTGUN SEQUENCE"/>
    <property type="match status" value="1"/>
</dbReference>
<comment type="caution">
    <text evidence="5">The sequence shown here is derived from an EMBL/GenBank/DDBJ whole genome shotgun (WGS) entry which is preliminary data.</text>
</comment>
<evidence type="ECO:0000256" key="3">
    <source>
        <dbReference type="SAM" id="MobiDB-lite"/>
    </source>
</evidence>
<feature type="domain" description="LamG-like jellyroll fold" evidence="4">
    <location>
        <begin position="341"/>
        <end position="472"/>
    </location>
</feature>
<accession>A0A9X3N5Y7</accession>
<dbReference type="InterPro" id="IPR006558">
    <property type="entry name" value="LamG-like"/>
</dbReference>
<evidence type="ECO:0000313" key="5">
    <source>
        <dbReference type="EMBL" id="MDA0180293.1"/>
    </source>
</evidence>
<dbReference type="SUPFAM" id="SSF49899">
    <property type="entry name" value="Concanavalin A-like lectins/glucanases"/>
    <property type="match status" value="1"/>
</dbReference>
<dbReference type="PANTHER" id="PTHR42535">
    <property type="entry name" value="OOKINETE PROTEIN, PUTATIVE-RELATED"/>
    <property type="match status" value="1"/>
</dbReference>
<dbReference type="Pfam" id="PF19190">
    <property type="entry name" value="BACON_2"/>
    <property type="match status" value="1"/>
</dbReference>
<name>A0A9X3N5Y7_9ACTN</name>
<evidence type="ECO:0000259" key="4">
    <source>
        <dbReference type="SMART" id="SM00560"/>
    </source>
</evidence>
<evidence type="ECO:0000313" key="6">
    <source>
        <dbReference type="Proteomes" id="UP001147653"/>
    </source>
</evidence>
<evidence type="ECO:0000256" key="1">
    <source>
        <dbReference type="ARBA" id="ARBA00022729"/>
    </source>
</evidence>
<dbReference type="InterPro" id="IPR013783">
    <property type="entry name" value="Ig-like_fold"/>
</dbReference>
<proteinExistence type="predicted"/>
<dbReference type="SMART" id="SM00560">
    <property type="entry name" value="LamGL"/>
    <property type="match status" value="1"/>
</dbReference>
<keyword evidence="1" id="KW-0732">Signal</keyword>
<dbReference type="GO" id="GO:0005975">
    <property type="term" value="P:carbohydrate metabolic process"/>
    <property type="evidence" value="ECO:0007669"/>
    <property type="project" value="UniProtKB-ARBA"/>
</dbReference>
<keyword evidence="6" id="KW-1185">Reference proteome</keyword>